<dbReference type="EMBL" id="GANP01000951">
    <property type="protein sequence ID" value="JAB83517.1"/>
    <property type="molecule type" value="mRNA"/>
</dbReference>
<organism evidence="1">
    <name type="scientific">Ixodes ricinus</name>
    <name type="common">Common tick</name>
    <name type="synonym">Acarus ricinus</name>
    <dbReference type="NCBI Taxonomy" id="34613"/>
    <lineage>
        <taxon>Eukaryota</taxon>
        <taxon>Metazoa</taxon>
        <taxon>Ecdysozoa</taxon>
        <taxon>Arthropoda</taxon>
        <taxon>Chelicerata</taxon>
        <taxon>Arachnida</taxon>
        <taxon>Acari</taxon>
        <taxon>Parasitiformes</taxon>
        <taxon>Ixodida</taxon>
        <taxon>Ixodoidea</taxon>
        <taxon>Ixodidae</taxon>
        <taxon>Ixodinae</taxon>
        <taxon>Ixodes</taxon>
    </lineage>
</organism>
<reference evidence="1" key="1">
    <citation type="journal article" date="2015" name="Sci. Rep.">
        <title>Tissue- and time-dependent transcription in Ixodes ricinus salivary glands and midguts when blood feeding on the vertebrate host.</title>
        <authorList>
            <person name="Kotsyfakis M."/>
            <person name="Schwarz A."/>
            <person name="Erhart J."/>
            <person name="Ribeiro J.M."/>
        </authorList>
    </citation>
    <scope>NUCLEOTIDE SEQUENCE</scope>
    <source>
        <tissue evidence="1">Salivary gland and midgut</tissue>
    </source>
</reference>
<name>V5I253_IXORI</name>
<dbReference type="AlphaFoldDB" id="V5I253"/>
<proteinExistence type="evidence at transcript level"/>
<feature type="non-terminal residue" evidence="1">
    <location>
        <position position="1"/>
    </location>
</feature>
<accession>V5I253</accession>
<protein>
    <submittedName>
        <fullName evidence="1">Uncharacterized protein</fullName>
    </submittedName>
</protein>
<sequence length="128" mass="14066">LLFWPHAIFIPACFNIHHCPSTFEAVCTTCRTSYFPSPLSSQGANFVAINDSSCFWRFSSSLPSHRMVYLPFEDNTVLSLTQVFSGLGNSTIKQKSTAVAVIGDINLTSLIKCAGIECRGRHPRGHSV</sequence>
<evidence type="ECO:0000313" key="1">
    <source>
        <dbReference type="EMBL" id="JAB83517.1"/>
    </source>
</evidence>